<feature type="region of interest" description="Disordered" evidence="1">
    <location>
        <begin position="204"/>
        <end position="275"/>
    </location>
</feature>
<dbReference type="RefSeq" id="XP_004179925.1">
    <property type="nucleotide sequence ID" value="XM_004179877.1"/>
</dbReference>
<sequence>MFCCSSHPDDEPVRNNGNAKSVAKNNIQNSKSIATSTAVSIGTPNNRNVLASSSKSKSSDYDGSMLKKDANNNTTSTSNLNENNESHASHNNNSAKKQLDPYTISQLKNINITTTTTTANADDEDLNLDREEENHIRKKSKQHHKHSHDKHSNKNKTHHNKTKKKIRTSKIDKNDDFDDEYYADTEVKVNQDDLKKELDDEEDFYNADNSSVSTSHEINSSLLEKSQHTPHAGENSTMVDEESNINKGDNNNIQNDNNNNIIVNNNPNDNLQGSLGGDSDYILDLTALQPDQYHAPGCSSLLPPKDSKDKHKKCLILDLDETLVHSSFKFINNPDFILPIEIEDGQIHNVYVIKRPGVDRFLREVKKWYEIVIFTASLSRYANPLLDLLDKDHNLINHRLFRDACYNYENNFIKNLSQIGRPLHDIIILDNSPASYIFHPQHAIPISSWFSDTHDNELIDILPLLKDLSHVSVDDVGKILDVTI</sequence>
<feature type="compositionally biased region" description="Polar residues" evidence="1">
    <location>
        <begin position="15"/>
        <end position="51"/>
    </location>
</feature>
<accession>I2H204</accession>
<feature type="compositionally biased region" description="Basic residues" evidence="1">
    <location>
        <begin position="136"/>
        <end position="168"/>
    </location>
</feature>
<keyword evidence="4" id="KW-1185">Reference proteome</keyword>
<dbReference type="InterPro" id="IPR011948">
    <property type="entry name" value="Dullard_phosphatase"/>
</dbReference>
<reference evidence="3 4" key="1">
    <citation type="journal article" date="2011" name="Proc. Natl. Acad. Sci. U.S.A.">
        <title>Evolutionary erosion of yeast sex chromosomes by mating-type switching accidents.</title>
        <authorList>
            <person name="Gordon J.L."/>
            <person name="Armisen D."/>
            <person name="Proux-Wera E."/>
            <person name="Oheigeartaigh S.S."/>
            <person name="Byrne K.P."/>
            <person name="Wolfe K.H."/>
        </authorList>
    </citation>
    <scope>NUCLEOTIDE SEQUENCE [LARGE SCALE GENOMIC DNA]</scope>
    <source>
        <strain evidence="4">ATCC 34711 / CBS 6284 / DSM 70876 / NBRC 10599 / NRRL Y-10934 / UCD 77-7</strain>
    </source>
</reference>
<dbReference type="Pfam" id="PF03031">
    <property type="entry name" value="NIF"/>
    <property type="match status" value="1"/>
</dbReference>
<dbReference type="CDD" id="cd07521">
    <property type="entry name" value="HAD_FCP1-like"/>
    <property type="match status" value="1"/>
</dbReference>
<dbReference type="InParanoid" id="I2H204"/>
<dbReference type="NCBIfam" id="TIGR02251">
    <property type="entry name" value="HIF-SF_euk"/>
    <property type="match status" value="1"/>
</dbReference>
<evidence type="ECO:0000313" key="3">
    <source>
        <dbReference type="EMBL" id="CCH60406.1"/>
    </source>
</evidence>
<dbReference type="STRING" id="1071380.I2H204"/>
<dbReference type="PANTHER" id="PTHR12210">
    <property type="entry name" value="DULLARD PROTEIN PHOSPHATASE"/>
    <property type="match status" value="1"/>
</dbReference>
<proteinExistence type="predicted"/>
<dbReference type="SUPFAM" id="SSF56784">
    <property type="entry name" value="HAD-like"/>
    <property type="match status" value="1"/>
</dbReference>
<feature type="compositionally biased region" description="Basic and acidic residues" evidence="1">
    <location>
        <begin position="57"/>
        <end position="70"/>
    </location>
</feature>
<dbReference type="EMBL" id="HE806318">
    <property type="protein sequence ID" value="CCH60406.1"/>
    <property type="molecule type" value="Genomic_DNA"/>
</dbReference>
<dbReference type="GO" id="GO:0034605">
    <property type="term" value="P:cellular response to heat"/>
    <property type="evidence" value="ECO:0007669"/>
    <property type="project" value="EnsemblFungi"/>
</dbReference>
<dbReference type="InterPro" id="IPR023214">
    <property type="entry name" value="HAD_sf"/>
</dbReference>
<dbReference type="FunCoup" id="I2H204">
    <property type="interactions" value="116"/>
</dbReference>
<dbReference type="HOGENOM" id="CLU_020262_1_1_1"/>
<dbReference type="GO" id="GO:0009651">
    <property type="term" value="P:response to salt stress"/>
    <property type="evidence" value="ECO:0007669"/>
    <property type="project" value="EnsemblFungi"/>
</dbReference>
<dbReference type="FunFam" id="3.40.50.1000:FF:000093">
    <property type="entry name" value="NLI interacting factor-like phosphatase family protein"/>
    <property type="match status" value="1"/>
</dbReference>
<evidence type="ECO:0000259" key="2">
    <source>
        <dbReference type="PROSITE" id="PS50969"/>
    </source>
</evidence>
<dbReference type="Proteomes" id="UP000002866">
    <property type="component" value="Chromosome 3"/>
</dbReference>
<dbReference type="GO" id="GO:0034198">
    <property type="term" value="P:cellular response to amino acid starvation"/>
    <property type="evidence" value="ECO:0007669"/>
    <property type="project" value="EnsemblFungi"/>
</dbReference>
<dbReference type="GO" id="GO:1904262">
    <property type="term" value="P:negative regulation of TORC1 signaling"/>
    <property type="evidence" value="ECO:0007669"/>
    <property type="project" value="EnsemblFungi"/>
</dbReference>
<dbReference type="InterPro" id="IPR004274">
    <property type="entry name" value="FCP1_dom"/>
</dbReference>
<gene>
    <name evidence="3" type="primary">TBLA0C06090</name>
    <name evidence="3" type="ORF">TBLA_0C06090</name>
</gene>
<protein>
    <recommendedName>
        <fullName evidence="2">FCP1 homology domain-containing protein</fullName>
    </recommendedName>
</protein>
<dbReference type="GeneID" id="14495386"/>
<feature type="region of interest" description="Disordered" evidence="1">
    <location>
        <begin position="134"/>
        <end position="171"/>
    </location>
</feature>
<feature type="compositionally biased region" description="Low complexity" evidence="1">
    <location>
        <begin position="71"/>
        <end position="83"/>
    </location>
</feature>
<dbReference type="InterPro" id="IPR050365">
    <property type="entry name" value="TIM50"/>
</dbReference>
<dbReference type="AlphaFoldDB" id="I2H204"/>
<dbReference type="eggNOG" id="KOG1605">
    <property type="taxonomic scope" value="Eukaryota"/>
</dbReference>
<dbReference type="InterPro" id="IPR036412">
    <property type="entry name" value="HAD-like_sf"/>
</dbReference>
<feature type="compositionally biased region" description="Low complexity" evidence="1">
    <location>
        <begin position="245"/>
        <end position="270"/>
    </location>
</feature>
<name>I2H204_HENB6</name>
<dbReference type="Gene3D" id="3.40.50.1000">
    <property type="entry name" value="HAD superfamily/HAD-like"/>
    <property type="match status" value="1"/>
</dbReference>
<feature type="compositionally biased region" description="Polar residues" evidence="1">
    <location>
        <begin position="207"/>
        <end position="224"/>
    </location>
</feature>
<dbReference type="KEGG" id="tbl:TBLA_0C06090"/>
<dbReference type="SMART" id="SM00577">
    <property type="entry name" value="CPDc"/>
    <property type="match status" value="1"/>
</dbReference>
<feature type="domain" description="FCP1 homology" evidence="2">
    <location>
        <begin position="308"/>
        <end position="468"/>
    </location>
</feature>
<evidence type="ECO:0000313" key="4">
    <source>
        <dbReference type="Proteomes" id="UP000002866"/>
    </source>
</evidence>
<dbReference type="OrthoDB" id="277011at2759"/>
<dbReference type="GO" id="GO:0045944">
    <property type="term" value="P:positive regulation of transcription by RNA polymerase II"/>
    <property type="evidence" value="ECO:0007669"/>
    <property type="project" value="EnsemblFungi"/>
</dbReference>
<dbReference type="PROSITE" id="PS50969">
    <property type="entry name" value="FCP1"/>
    <property type="match status" value="1"/>
</dbReference>
<evidence type="ECO:0000256" key="1">
    <source>
        <dbReference type="SAM" id="MobiDB-lite"/>
    </source>
</evidence>
<dbReference type="GO" id="GO:0016791">
    <property type="term" value="F:phosphatase activity"/>
    <property type="evidence" value="ECO:0007669"/>
    <property type="project" value="InterPro"/>
</dbReference>
<organism evidence="3 4">
    <name type="scientific">Henningerozyma blattae (strain ATCC 34711 / CBS 6284 / DSM 70876 / NBRC 10599 / NRRL Y-10934 / UCD 77-7)</name>
    <name type="common">Yeast</name>
    <name type="synonym">Tetrapisispora blattae</name>
    <dbReference type="NCBI Taxonomy" id="1071380"/>
    <lineage>
        <taxon>Eukaryota</taxon>
        <taxon>Fungi</taxon>
        <taxon>Dikarya</taxon>
        <taxon>Ascomycota</taxon>
        <taxon>Saccharomycotina</taxon>
        <taxon>Saccharomycetes</taxon>
        <taxon>Saccharomycetales</taxon>
        <taxon>Saccharomycetaceae</taxon>
        <taxon>Henningerozyma</taxon>
    </lineage>
</organism>
<feature type="region of interest" description="Disordered" evidence="1">
    <location>
        <begin position="1"/>
        <end position="98"/>
    </location>
</feature>